<dbReference type="Proteomes" id="UP000095256">
    <property type="component" value="Unassembled WGS sequence"/>
</dbReference>
<feature type="region of interest" description="Disordered" evidence="3">
    <location>
        <begin position="358"/>
        <end position="378"/>
    </location>
</feature>
<dbReference type="PROSITE" id="PS51756">
    <property type="entry name" value="LXG"/>
    <property type="match status" value="1"/>
</dbReference>
<dbReference type="STRING" id="762845.BCR26_04400"/>
<evidence type="ECO:0000313" key="6">
    <source>
        <dbReference type="Proteomes" id="UP000095256"/>
    </source>
</evidence>
<evidence type="ECO:0000313" key="5">
    <source>
        <dbReference type="EMBL" id="OEH81491.1"/>
    </source>
</evidence>
<organism evidence="5 6">
    <name type="scientific">Enterococcus rivorum</name>
    <dbReference type="NCBI Taxonomy" id="762845"/>
    <lineage>
        <taxon>Bacteria</taxon>
        <taxon>Bacillati</taxon>
        <taxon>Bacillota</taxon>
        <taxon>Bacilli</taxon>
        <taxon>Lactobacillales</taxon>
        <taxon>Enterococcaceae</taxon>
        <taxon>Enterococcus</taxon>
    </lineage>
</organism>
<dbReference type="OrthoDB" id="2234398at2"/>
<comment type="caution">
    <text evidence="5">The sequence shown here is derived from an EMBL/GenBank/DDBJ whole genome shotgun (WGS) entry which is preliminary data.</text>
</comment>
<name>A0A1E5KUD9_9ENTE</name>
<comment type="similarity">
    <text evidence="1">In the N-terminal section; belongs to the LXG family.</text>
</comment>
<proteinExistence type="inferred from homology"/>
<reference evidence="5 6" key="1">
    <citation type="submission" date="2016-09" db="EMBL/GenBank/DDBJ databases">
        <authorList>
            <person name="Capua I."/>
            <person name="De Benedictis P."/>
            <person name="Joannis T."/>
            <person name="Lombin L.H."/>
            <person name="Cattoli G."/>
        </authorList>
    </citation>
    <scope>NUCLEOTIDE SEQUENCE [LARGE SCALE GENOMIC DNA]</scope>
    <source>
        <strain evidence="5 6">LMG 25899</strain>
    </source>
</reference>
<feature type="coiled-coil region" evidence="2">
    <location>
        <begin position="136"/>
        <end position="173"/>
    </location>
</feature>
<evidence type="ECO:0000259" key="4">
    <source>
        <dbReference type="PROSITE" id="PS51756"/>
    </source>
</evidence>
<keyword evidence="2" id="KW-0175">Coiled coil</keyword>
<dbReference type="EMBL" id="MIEK01000045">
    <property type="protein sequence ID" value="OEH81491.1"/>
    <property type="molecule type" value="Genomic_DNA"/>
</dbReference>
<feature type="coiled-coil region" evidence="2">
    <location>
        <begin position="67"/>
        <end position="94"/>
    </location>
</feature>
<sequence length="503" mass="54591">MGLIYSSSDSSSLINGLKANLNSGKEVTEQLKSGSQKVISAVNGKTLSGAAYTAGKGLFSELILPTISKVTTAIDNVEQELQQYTAANGKIAGEGNLDEDKLNQQITIKKSMKASVEASAAVARALSRMNPVANILDSLLNIQKNLNQMADSLEEDIRELEDKLEKLREFSAETSGLFTNSLSDMKLAMQGILVLNNTIVNKDGTYQLPVGTDIHWFKQLKKQSELDRIIGKERPPNVGNREYKLIDLGYGKIWCWVEKGKNVATAEDVRVTLAYNEWLSRMVDKYGLSFIQGERPKGIDELFYEQNATLIKELATGIDSVTGKKLSTAEKLGKASLLANGMITIGVMVKGVLNVGKTQNPKSVKPNKKASGANVPNPDLGVVQSRVNVANGRTRFTPTRPSTGKPVSAGFEHVLDGHFNRPIANSRSIFSITADKLKQVLQSPNVVKSTVMDMSGGQYKRIVDTGEIIGNTALKHGGNPTSWIEVITDRAGNLITTYPVPKP</sequence>
<dbReference type="Pfam" id="PF04740">
    <property type="entry name" value="LXG"/>
    <property type="match status" value="1"/>
</dbReference>
<feature type="domain" description="LXG" evidence="4">
    <location>
        <begin position="4"/>
        <end position="237"/>
    </location>
</feature>
<keyword evidence="6" id="KW-1185">Reference proteome</keyword>
<evidence type="ECO:0000256" key="2">
    <source>
        <dbReference type="SAM" id="Coils"/>
    </source>
</evidence>
<evidence type="ECO:0000256" key="1">
    <source>
        <dbReference type="ARBA" id="ARBA00034117"/>
    </source>
</evidence>
<evidence type="ECO:0000256" key="3">
    <source>
        <dbReference type="SAM" id="MobiDB-lite"/>
    </source>
</evidence>
<dbReference type="AlphaFoldDB" id="A0A1E5KUD9"/>
<gene>
    <name evidence="5" type="ORF">BCR26_04400</name>
</gene>
<dbReference type="InterPro" id="IPR006829">
    <property type="entry name" value="LXG_dom"/>
</dbReference>
<dbReference type="RefSeq" id="WP_069699545.1">
    <property type="nucleotide sequence ID" value="NZ_JAGGMA010000056.1"/>
</dbReference>
<accession>A0A1E5KUD9</accession>
<protein>
    <recommendedName>
        <fullName evidence="4">LXG domain-containing protein</fullName>
    </recommendedName>
</protein>